<dbReference type="AlphaFoldDB" id="A0A1H3FZ19"/>
<dbReference type="GO" id="GO:0003677">
    <property type="term" value="F:DNA binding"/>
    <property type="evidence" value="ECO:0007669"/>
    <property type="project" value="InterPro"/>
</dbReference>
<dbReference type="GO" id="GO:0006310">
    <property type="term" value="P:DNA recombination"/>
    <property type="evidence" value="ECO:0007669"/>
    <property type="project" value="InterPro"/>
</dbReference>
<dbReference type="GO" id="GO:0015074">
    <property type="term" value="P:DNA integration"/>
    <property type="evidence" value="ECO:0007669"/>
    <property type="project" value="InterPro"/>
</dbReference>
<dbReference type="Gene3D" id="1.10.443.10">
    <property type="entry name" value="Intergrase catalytic core"/>
    <property type="match status" value="1"/>
</dbReference>
<protein>
    <recommendedName>
        <fullName evidence="3">Phage integrase family protein</fullName>
    </recommendedName>
</protein>
<evidence type="ECO:0008006" key="3">
    <source>
        <dbReference type="Google" id="ProtNLM"/>
    </source>
</evidence>
<accession>A0A1H3FZ19</accession>
<sequence>MDFAYAMRFLDVPVYHAPMFKGVIETEERTAYPPEQQEFINAEIARWISLAISVVQGYVPTGNGIPYRATGRLTREGSRIKPAALVSKDENRALSAELNGSGVPIPLSVEGITYCSIRQAAAAYGVKQGVVSHRLRRGCTPEQAVGILPAVVPMKDERALLWMFENEYDCNPLEMLLEFKSRGMGVVATDRDLRRCFMKWGVWTHIDDRLVLPLAVELAMLTGLNVESLKSLTLASYVPSHPLTHQAAIRFNKERAGSATRSTELELHLSTLELEEVYIDGDKAEKVHRLILLIIAVTSKIRHLAPEDIKEKLFIFEDVDASRRSGRKIVVDFDPKGKVGVWYRRFKNESGFAKTFGKSINFNVAKCRPTLVTNMVLDGASMAQIQAVLTHSDIQSTTSYLPERQLRPLFNKTMSEALTEISQRSKAAAKVMAEKKSRADSLANESIAFHETLSGVGCRDPFNPSTNIRAVSGYVPGSKCKFWNMCLLCDSSLVTENSLPKLIVYGRKIKEAIAFDSPAIQPKALLLKQIDSLIEGILEADAIFSKSVIETASLRAASLDDVLIDMLIYQGV</sequence>
<dbReference type="InterPro" id="IPR013762">
    <property type="entry name" value="Integrase-like_cat_sf"/>
</dbReference>
<gene>
    <name evidence="1" type="ORF">SAMN05421547_1025</name>
</gene>
<name>A0A1H3FZ19_9BURK</name>
<dbReference type="Proteomes" id="UP000183417">
    <property type="component" value="Unassembled WGS sequence"/>
</dbReference>
<dbReference type="EMBL" id="FNPE01000002">
    <property type="protein sequence ID" value="SDX96226.1"/>
    <property type="molecule type" value="Genomic_DNA"/>
</dbReference>
<evidence type="ECO:0000313" key="2">
    <source>
        <dbReference type="Proteomes" id="UP000183417"/>
    </source>
</evidence>
<organism evidence="1 2">
    <name type="scientific">Delftia lacustris</name>
    <dbReference type="NCBI Taxonomy" id="558537"/>
    <lineage>
        <taxon>Bacteria</taxon>
        <taxon>Pseudomonadati</taxon>
        <taxon>Pseudomonadota</taxon>
        <taxon>Betaproteobacteria</taxon>
        <taxon>Burkholderiales</taxon>
        <taxon>Comamonadaceae</taxon>
        <taxon>Delftia</taxon>
    </lineage>
</organism>
<reference evidence="1 2" key="1">
    <citation type="submission" date="2016-10" db="EMBL/GenBank/DDBJ databases">
        <authorList>
            <person name="de Groot N.N."/>
        </authorList>
    </citation>
    <scope>NUCLEOTIDE SEQUENCE [LARGE SCALE GENOMIC DNA]</scope>
    <source>
        <strain evidence="1 2">LMG 24775</strain>
    </source>
</reference>
<proteinExistence type="predicted"/>
<evidence type="ECO:0000313" key="1">
    <source>
        <dbReference type="EMBL" id="SDX96226.1"/>
    </source>
</evidence>